<comment type="caution">
    <text evidence="2">The sequence shown here is derived from an EMBL/GenBank/DDBJ whole genome shotgun (WGS) entry which is preliminary data.</text>
</comment>
<gene>
    <name evidence="2" type="primary">Rbm43_0</name>
    <name evidence="2" type="ORF">ATRCLA_R10494</name>
</gene>
<dbReference type="PANTHER" id="PTHR15225:SF8">
    <property type="entry name" value="RNA-BINDING PROTEIN 43"/>
    <property type="match status" value="1"/>
</dbReference>
<evidence type="ECO:0000313" key="2">
    <source>
        <dbReference type="EMBL" id="NXY18067.1"/>
    </source>
</evidence>
<proteinExistence type="predicted"/>
<dbReference type="AlphaFoldDB" id="A0A852NX98"/>
<dbReference type="Proteomes" id="UP000658642">
    <property type="component" value="Unassembled WGS sequence"/>
</dbReference>
<feature type="region of interest" description="Disordered" evidence="1">
    <location>
        <begin position="73"/>
        <end position="108"/>
    </location>
</feature>
<protein>
    <submittedName>
        <fullName evidence="2">RBM43 protein</fullName>
    </submittedName>
</protein>
<dbReference type="EMBL" id="WBMZ01006583">
    <property type="protein sequence ID" value="NXY18067.1"/>
    <property type="molecule type" value="Genomic_DNA"/>
</dbReference>
<organism evidence="2 3">
    <name type="scientific">Atrichornis clamosus</name>
    <dbReference type="NCBI Taxonomy" id="449594"/>
    <lineage>
        <taxon>Eukaryota</taxon>
        <taxon>Metazoa</taxon>
        <taxon>Chordata</taxon>
        <taxon>Craniata</taxon>
        <taxon>Vertebrata</taxon>
        <taxon>Euteleostomi</taxon>
        <taxon>Archelosauria</taxon>
        <taxon>Archosauria</taxon>
        <taxon>Dinosauria</taxon>
        <taxon>Saurischia</taxon>
        <taxon>Theropoda</taxon>
        <taxon>Coelurosauria</taxon>
        <taxon>Aves</taxon>
        <taxon>Neognathae</taxon>
        <taxon>Neoaves</taxon>
        <taxon>Telluraves</taxon>
        <taxon>Australaves</taxon>
        <taxon>Passeriformes</taxon>
        <taxon>Menuridae</taxon>
        <taxon>Atrichornis</taxon>
    </lineage>
</organism>
<sequence>QVFLSVTSVLNMAVFKDHFVLEDLVEEMQKQSTALSFGPLQPNGRIAVRGSFPALSMLRDFLWLKARSLSEKDKREESKSYQRPRRRPQEHRGGTEKRNSVHSVRDAGGGKQEVVLDTDTYHYMRHFSPRTFQVNDVVISASTDGGITTVCIEEAGRKADAAHVSRVKRLIENCSIKLHKTLRKERICFQEQSRAEKQRYKRLCEGLKPRYPGVLIIPYDTHIDVIGTSSDIYEFTKEVRG</sequence>
<dbReference type="PANTHER" id="PTHR15225">
    <property type="entry name" value="INTERFERON-INDUCED PROTEIN 35/NMI N-MYC/STAT INTERACTING PROTEIN"/>
    <property type="match status" value="1"/>
</dbReference>
<evidence type="ECO:0000313" key="3">
    <source>
        <dbReference type="Proteomes" id="UP000658642"/>
    </source>
</evidence>
<feature type="non-terminal residue" evidence="2">
    <location>
        <position position="1"/>
    </location>
</feature>
<keyword evidence="3" id="KW-1185">Reference proteome</keyword>
<name>A0A852NX98_9PASS</name>
<accession>A0A852NX98</accession>
<feature type="compositionally biased region" description="Basic and acidic residues" evidence="1">
    <location>
        <begin position="90"/>
        <end position="105"/>
    </location>
</feature>
<reference evidence="2" key="1">
    <citation type="submission" date="2020-02" db="EMBL/GenBank/DDBJ databases">
        <title>Bird 10,000 Genomes (B10K) Project - Family phase.</title>
        <authorList>
            <person name="Zhang G."/>
        </authorList>
    </citation>
    <scope>NUCLEOTIDE SEQUENCE</scope>
    <source>
        <strain evidence="2">B10K-DU-029-61</strain>
        <tissue evidence="2">Blood</tissue>
    </source>
</reference>
<dbReference type="OrthoDB" id="9948435at2759"/>
<feature type="non-terminal residue" evidence="2">
    <location>
        <position position="241"/>
    </location>
</feature>
<evidence type="ECO:0000256" key="1">
    <source>
        <dbReference type="SAM" id="MobiDB-lite"/>
    </source>
</evidence>